<dbReference type="EMBL" id="JARGDH010000001">
    <property type="protein sequence ID" value="KAL0279053.1"/>
    <property type="molecule type" value="Genomic_DNA"/>
</dbReference>
<dbReference type="InterPro" id="IPR036322">
    <property type="entry name" value="WD40_repeat_dom_sf"/>
</dbReference>
<name>A0AAW2IA07_9NEOP</name>
<feature type="repeat" description="WD" evidence="4">
    <location>
        <begin position="88"/>
        <end position="130"/>
    </location>
</feature>
<dbReference type="EMBL" id="JARGDH010000001">
    <property type="protein sequence ID" value="KAL0279052.1"/>
    <property type="molecule type" value="Genomic_DNA"/>
</dbReference>
<feature type="compositionally biased region" description="Basic residues" evidence="5">
    <location>
        <begin position="374"/>
        <end position="387"/>
    </location>
</feature>
<proteinExistence type="predicted"/>
<dbReference type="PANTHER" id="PTHR22889:SF0">
    <property type="entry name" value="WD REPEAT-CONTAINING PROTEIN 89"/>
    <property type="match status" value="1"/>
</dbReference>
<dbReference type="PROSITE" id="PS00678">
    <property type="entry name" value="WD_REPEATS_1"/>
    <property type="match status" value="1"/>
</dbReference>
<evidence type="ECO:0000256" key="2">
    <source>
        <dbReference type="ARBA" id="ARBA00022574"/>
    </source>
</evidence>
<feature type="region of interest" description="Disordered" evidence="5">
    <location>
        <begin position="362"/>
        <end position="387"/>
    </location>
</feature>
<dbReference type="InterPro" id="IPR019775">
    <property type="entry name" value="WD40_repeat_CS"/>
</dbReference>
<keyword evidence="3" id="KW-0677">Repeat</keyword>
<feature type="compositionally biased region" description="Basic and acidic residues" evidence="5">
    <location>
        <begin position="10"/>
        <end position="22"/>
    </location>
</feature>
<comment type="caution">
    <text evidence="6">The sequence shown here is derived from an EMBL/GenBank/DDBJ whole genome shotgun (WGS) entry which is preliminary data.</text>
</comment>
<keyword evidence="2 4" id="KW-0853">WD repeat</keyword>
<dbReference type="PANTHER" id="PTHR22889">
    <property type="entry name" value="WD REPEAT-CONTAINING PROTEIN 89"/>
    <property type="match status" value="1"/>
</dbReference>
<sequence length="387" mass="43152">MATDAVGIGKLEHPGIDDNHSDEIKRRDTFEHTYHLAVEQAVGLDNTYITDISIKESPSNIQIAAALSNKSSAVYNFSNNQFSFITTLKGHEKPISNVRISQKSENLVYTASLDGRIKLWDLRKENCVKELKDENGIKPLTCFDVSCDDRLICAGTELVDGDAFILFWDIRSRKLLGGYWESHTDDLTQIVFHPDKPEFVATGSTDGLINLFDITKTSEEDALSHSLNTESSVAKVRWHGNTRLSCLTHTEAVQLWSVDGAGPEVQFTREKVAEALQRSQINDSYLIDVQQNSNDELFLLTGATSGKGEVLKMFAIEKNKLVPSTEFVGNRQIIRCSSYIKETKMLFTAGESGCISVWKPGQATEKSSGTALKKLSKQRNKHKPKPY</sequence>
<evidence type="ECO:0000313" key="6">
    <source>
        <dbReference type="EMBL" id="KAL0279054.1"/>
    </source>
</evidence>
<dbReference type="InterPro" id="IPR039328">
    <property type="entry name" value="WDR89"/>
</dbReference>
<protein>
    <recommendedName>
        <fullName evidence="1">WD repeat-containing protein 89</fullName>
    </recommendedName>
</protein>
<evidence type="ECO:0000256" key="1">
    <source>
        <dbReference type="ARBA" id="ARBA00021125"/>
    </source>
</evidence>
<reference evidence="6" key="1">
    <citation type="journal article" date="2024" name="Gigascience">
        <title>Chromosome-level genome of the poultry shaft louse Menopon gallinae provides insight into the host-switching and adaptive evolution of parasitic lice.</title>
        <authorList>
            <person name="Xu Y."/>
            <person name="Ma L."/>
            <person name="Liu S."/>
            <person name="Liang Y."/>
            <person name="Liu Q."/>
            <person name="He Z."/>
            <person name="Tian L."/>
            <person name="Duan Y."/>
            <person name="Cai W."/>
            <person name="Li H."/>
            <person name="Song F."/>
        </authorList>
    </citation>
    <scope>NUCLEOTIDE SEQUENCE</scope>
    <source>
        <strain evidence="6">Cailab_2023a</strain>
    </source>
</reference>
<dbReference type="SUPFAM" id="SSF50978">
    <property type="entry name" value="WD40 repeat-like"/>
    <property type="match status" value="1"/>
</dbReference>
<dbReference type="AlphaFoldDB" id="A0AAW2IA07"/>
<feature type="region of interest" description="Disordered" evidence="5">
    <location>
        <begin position="1"/>
        <end position="22"/>
    </location>
</feature>
<feature type="repeat" description="WD" evidence="4">
    <location>
        <begin position="180"/>
        <end position="222"/>
    </location>
</feature>
<dbReference type="InterPro" id="IPR001680">
    <property type="entry name" value="WD40_rpt"/>
</dbReference>
<dbReference type="PROSITE" id="PS50294">
    <property type="entry name" value="WD_REPEATS_REGION"/>
    <property type="match status" value="1"/>
</dbReference>
<dbReference type="InterPro" id="IPR015943">
    <property type="entry name" value="WD40/YVTN_repeat-like_dom_sf"/>
</dbReference>
<organism evidence="6">
    <name type="scientific">Menopon gallinae</name>
    <name type="common">poultry shaft louse</name>
    <dbReference type="NCBI Taxonomy" id="328185"/>
    <lineage>
        <taxon>Eukaryota</taxon>
        <taxon>Metazoa</taxon>
        <taxon>Ecdysozoa</taxon>
        <taxon>Arthropoda</taxon>
        <taxon>Hexapoda</taxon>
        <taxon>Insecta</taxon>
        <taxon>Pterygota</taxon>
        <taxon>Neoptera</taxon>
        <taxon>Paraneoptera</taxon>
        <taxon>Psocodea</taxon>
        <taxon>Troctomorpha</taxon>
        <taxon>Phthiraptera</taxon>
        <taxon>Amblycera</taxon>
        <taxon>Menoponidae</taxon>
        <taxon>Menopon</taxon>
    </lineage>
</organism>
<dbReference type="SMART" id="SM00320">
    <property type="entry name" value="WD40"/>
    <property type="match status" value="5"/>
</dbReference>
<dbReference type="EMBL" id="JARGDH010000001">
    <property type="protein sequence ID" value="KAL0279054.1"/>
    <property type="molecule type" value="Genomic_DNA"/>
</dbReference>
<accession>A0AAW2IA07</accession>
<dbReference type="Pfam" id="PF00400">
    <property type="entry name" value="WD40"/>
    <property type="match status" value="2"/>
</dbReference>
<evidence type="ECO:0000256" key="5">
    <source>
        <dbReference type="SAM" id="MobiDB-lite"/>
    </source>
</evidence>
<dbReference type="Gene3D" id="2.130.10.10">
    <property type="entry name" value="YVTN repeat-like/Quinoprotein amine dehydrogenase"/>
    <property type="match status" value="2"/>
</dbReference>
<evidence type="ECO:0000256" key="3">
    <source>
        <dbReference type="ARBA" id="ARBA00022737"/>
    </source>
</evidence>
<dbReference type="PROSITE" id="PS50082">
    <property type="entry name" value="WD_REPEATS_2"/>
    <property type="match status" value="2"/>
</dbReference>
<gene>
    <name evidence="6" type="ORF">PYX00_000692</name>
</gene>
<evidence type="ECO:0000256" key="4">
    <source>
        <dbReference type="PROSITE-ProRule" id="PRU00221"/>
    </source>
</evidence>